<organism evidence="1 2">
    <name type="scientific">Nocardioides daedukensis</name>
    <dbReference type="NCBI Taxonomy" id="634462"/>
    <lineage>
        <taxon>Bacteria</taxon>
        <taxon>Bacillati</taxon>
        <taxon>Actinomycetota</taxon>
        <taxon>Actinomycetes</taxon>
        <taxon>Propionibacteriales</taxon>
        <taxon>Nocardioidaceae</taxon>
        <taxon>Nocardioides</taxon>
    </lineage>
</organism>
<proteinExistence type="predicted"/>
<comment type="caution">
    <text evidence="1">The sequence shown here is derived from an EMBL/GenBank/DDBJ whole genome shotgun (WGS) entry which is preliminary data.</text>
</comment>
<evidence type="ECO:0000313" key="2">
    <source>
        <dbReference type="Proteomes" id="UP000540656"/>
    </source>
</evidence>
<dbReference type="AlphaFoldDB" id="A0A7Y9UMQ3"/>
<keyword evidence="2" id="KW-1185">Reference proteome</keyword>
<gene>
    <name evidence="1" type="ORF">BJ980_000656</name>
</gene>
<reference evidence="1 2" key="1">
    <citation type="submission" date="2020-07" db="EMBL/GenBank/DDBJ databases">
        <title>Sequencing the genomes of 1000 actinobacteria strains.</title>
        <authorList>
            <person name="Klenk H.-P."/>
        </authorList>
    </citation>
    <scope>NUCLEOTIDE SEQUENCE [LARGE SCALE GENOMIC DNA]</scope>
    <source>
        <strain evidence="1 2">DSM 23819</strain>
    </source>
</reference>
<name>A0A7Y9UMQ3_9ACTN</name>
<evidence type="ECO:0000313" key="1">
    <source>
        <dbReference type="EMBL" id="NYG57733.1"/>
    </source>
</evidence>
<dbReference type="EMBL" id="JACCAA010000001">
    <property type="protein sequence ID" value="NYG57733.1"/>
    <property type="molecule type" value="Genomic_DNA"/>
</dbReference>
<accession>A0A7Y9UMQ3</accession>
<protein>
    <recommendedName>
        <fullName evidence="3">Acetone carboxylase</fullName>
    </recommendedName>
</protein>
<dbReference type="RefSeq" id="WP_179500967.1">
    <property type="nucleotide sequence ID" value="NZ_JACCAA010000001.1"/>
</dbReference>
<evidence type="ECO:0008006" key="3">
    <source>
        <dbReference type="Google" id="ProtNLM"/>
    </source>
</evidence>
<dbReference type="Proteomes" id="UP000540656">
    <property type="component" value="Unassembled WGS sequence"/>
</dbReference>
<sequence length="69" mass="7785">MSEELRCSAKGCQESAAWALLWNNPKIHTPERRKTWLACEAHRESLGDFLAARNFLREVEPAAQVDTGS</sequence>